<dbReference type="RefSeq" id="XP_024941666.1">
    <property type="nucleotide sequence ID" value="XM_025085898.1"/>
</dbReference>
<reference evidence="3" key="1">
    <citation type="submission" date="2025-08" db="UniProtKB">
        <authorList>
            <consortium name="RefSeq"/>
        </authorList>
    </citation>
    <scope>IDENTIFICATION</scope>
</reference>
<dbReference type="GeneID" id="107268516"/>
<evidence type="ECO:0000256" key="1">
    <source>
        <dbReference type="SAM" id="MobiDB-lite"/>
    </source>
</evidence>
<name>A0AAJ7RIP1_CEPCN</name>
<gene>
    <name evidence="3" type="primary">LOC107268516</name>
</gene>
<dbReference type="AlphaFoldDB" id="A0AAJ7RIP1"/>
<evidence type="ECO:0000313" key="3">
    <source>
        <dbReference type="RefSeq" id="XP_024941666.1"/>
    </source>
</evidence>
<sequence>MLLPGVNGMDSEPIIGREIRVAAVKSPSYDLRKERHAIGKRPTAVNISRGSPVIPAATLDQRGFDINISVPDDVVESLMGVNPPDIPSIGMPETPSKRLSKHPEVDTPTKRRRLEDEFVEEAHPVESTVIPKDMQDSEMDLEPIDVDLIRRMKRSRRLRRRIFADTRIKIPTGTLQAMINDVNVHTVAMQKRLITFICEDYLSGPEKLLKTPATIMESVRSRKWASKLYSLFENPTTAEIHAETYQELTVLKPLSASLSTEVMRRADTINQTEEFSSHISRKDKQDTIDKTKFEEQSIPFMEVERAGATMPEISVPEMPDVPENANGIQIKPMEPEVPAMEINDSEEKDEFLPPVMRKSNIQKRMREKLEKNALRASSLCSERSIQTLKRQWIKEDFLANLEVLWHDKQAIKFVEICSPSHNTKIDAADCFKFCIELSVSKRLSLTQRAPYHNIWIKKMDYSFDSTTSG</sequence>
<dbReference type="Proteomes" id="UP000694920">
    <property type="component" value="Unplaced"/>
</dbReference>
<feature type="region of interest" description="Disordered" evidence="1">
    <location>
        <begin position="83"/>
        <end position="108"/>
    </location>
</feature>
<dbReference type="KEGG" id="ccin:107268516"/>
<keyword evidence="2" id="KW-1185">Reference proteome</keyword>
<protein>
    <submittedName>
        <fullName evidence="3">Uncharacterized protein LOC107268516</fullName>
    </submittedName>
</protein>
<accession>A0AAJ7RIP1</accession>
<evidence type="ECO:0000313" key="2">
    <source>
        <dbReference type="Proteomes" id="UP000694920"/>
    </source>
</evidence>
<proteinExistence type="predicted"/>
<organism evidence="2 3">
    <name type="scientific">Cephus cinctus</name>
    <name type="common">Wheat stem sawfly</name>
    <dbReference type="NCBI Taxonomy" id="211228"/>
    <lineage>
        <taxon>Eukaryota</taxon>
        <taxon>Metazoa</taxon>
        <taxon>Ecdysozoa</taxon>
        <taxon>Arthropoda</taxon>
        <taxon>Hexapoda</taxon>
        <taxon>Insecta</taxon>
        <taxon>Pterygota</taxon>
        <taxon>Neoptera</taxon>
        <taxon>Endopterygota</taxon>
        <taxon>Hymenoptera</taxon>
        <taxon>Cephoidea</taxon>
        <taxon>Cephidae</taxon>
        <taxon>Cephus</taxon>
    </lineage>
</organism>